<dbReference type="EMBL" id="VXIV02000909">
    <property type="protein sequence ID" value="KAF6035246.1"/>
    <property type="molecule type" value="Genomic_DNA"/>
</dbReference>
<keyword evidence="1" id="KW-0863">Zinc-finger</keyword>
<dbReference type="InterPro" id="IPR036236">
    <property type="entry name" value="Znf_C2H2_sf"/>
</dbReference>
<protein>
    <recommendedName>
        <fullName evidence="2">C2H2-type domain-containing protein</fullName>
    </recommendedName>
</protein>
<evidence type="ECO:0000313" key="3">
    <source>
        <dbReference type="EMBL" id="KAF6035246.1"/>
    </source>
</evidence>
<dbReference type="PROSITE" id="PS50157">
    <property type="entry name" value="ZINC_FINGER_C2H2_2"/>
    <property type="match status" value="1"/>
</dbReference>
<dbReference type="AlphaFoldDB" id="A0A7J7KCI4"/>
<accession>A0A7J7KCI4</accession>
<dbReference type="InterPro" id="IPR013087">
    <property type="entry name" value="Znf_C2H2_type"/>
</dbReference>
<dbReference type="Gene3D" id="3.30.160.60">
    <property type="entry name" value="Classic Zinc Finger"/>
    <property type="match status" value="1"/>
</dbReference>
<evidence type="ECO:0000313" key="4">
    <source>
        <dbReference type="Proteomes" id="UP000593567"/>
    </source>
</evidence>
<reference evidence="3" key="1">
    <citation type="submission" date="2020-06" db="EMBL/GenBank/DDBJ databases">
        <title>Draft genome of Bugula neritina, a colonial animal packing powerful symbionts and potential medicines.</title>
        <authorList>
            <person name="Rayko M."/>
        </authorList>
    </citation>
    <scope>NUCLEOTIDE SEQUENCE [LARGE SCALE GENOMIC DNA]</scope>
    <source>
        <strain evidence="3">Kwan_BN1</strain>
    </source>
</reference>
<comment type="caution">
    <text evidence="3">The sequence shown here is derived from an EMBL/GenBank/DDBJ whole genome shotgun (WGS) entry which is preliminary data.</text>
</comment>
<keyword evidence="1" id="KW-0862">Zinc</keyword>
<evidence type="ECO:0000256" key="1">
    <source>
        <dbReference type="PROSITE-ProRule" id="PRU00042"/>
    </source>
</evidence>
<sequence length="90" mass="10031">MATNLRSQVPLTYSGTVRTTCANPVCKSVETRDLTQHDSFQELVPVECRLCGQFTCSICKRPFGKKAGLSLHLRRAHSELYHAAVPLVKK</sequence>
<name>A0A7J7KCI4_BUGNE</name>
<dbReference type="GO" id="GO:0008270">
    <property type="term" value="F:zinc ion binding"/>
    <property type="evidence" value="ECO:0007669"/>
    <property type="project" value="UniProtKB-KW"/>
</dbReference>
<dbReference type="PROSITE" id="PS00028">
    <property type="entry name" value="ZINC_FINGER_C2H2_1"/>
    <property type="match status" value="1"/>
</dbReference>
<gene>
    <name evidence="3" type="ORF">EB796_006450</name>
</gene>
<proteinExistence type="predicted"/>
<feature type="domain" description="C2H2-type" evidence="2">
    <location>
        <begin position="54"/>
        <end position="78"/>
    </location>
</feature>
<evidence type="ECO:0000259" key="2">
    <source>
        <dbReference type="PROSITE" id="PS50157"/>
    </source>
</evidence>
<dbReference type="SUPFAM" id="SSF57667">
    <property type="entry name" value="beta-beta-alpha zinc fingers"/>
    <property type="match status" value="1"/>
</dbReference>
<organism evidence="3 4">
    <name type="scientific">Bugula neritina</name>
    <name type="common">Brown bryozoan</name>
    <name type="synonym">Sertularia neritina</name>
    <dbReference type="NCBI Taxonomy" id="10212"/>
    <lineage>
        <taxon>Eukaryota</taxon>
        <taxon>Metazoa</taxon>
        <taxon>Spiralia</taxon>
        <taxon>Lophotrochozoa</taxon>
        <taxon>Bryozoa</taxon>
        <taxon>Gymnolaemata</taxon>
        <taxon>Cheilostomatida</taxon>
        <taxon>Flustrina</taxon>
        <taxon>Buguloidea</taxon>
        <taxon>Bugulidae</taxon>
        <taxon>Bugula</taxon>
    </lineage>
</organism>
<keyword evidence="4" id="KW-1185">Reference proteome</keyword>
<keyword evidence="1" id="KW-0479">Metal-binding</keyword>
<dbReference type="Proteomes" id="UP000593567">
    <property type="component" value="Unassembled WGS sequence"/>
</dbReference>